<sequence length="528" mass="57137">MAIDLGPLHELPRSTNPTLDRIHSAALALAEEISTLHDELMAEPLTHAEEYGPATTVVAAARDQITLLMGSLAAQATAATVAENPPHPSDSAAAALAKRQIATRAAAHEIGTWMRQSHHRARRLIAAHALMNSSMPKLRDAVAAGRIDHESALAITGEAALAPTLQHQQRLDDVLAEDAAQLSAAGTRAWRNQARRRIAELDPQVLRDRTRRAHHNRRVTIHDADDGTSIIRAVLPRLNAHRAFTALEAAANTLIRERNNEPCPDVGGIGGADGDPISRTSASQQAAGTTGMKRFQLTRHQAMADAFAQIITGDRPASPSSLTLNIVMTDRQLLEPDKGGPALIDGYNPVPLEELVSAIRRNPDTAWIRRLFTHPTSGQLIHMEQKKRRFTGAMAEFIRMRAGGICEAPYCNGTATHTDHIHPATCGGPTSIRNGAALDASDNLTKADHIHKARPTPRGDGLTWASTVGIITTHYPSYSPAAPIHRSPAGATSTPATEHERTRSTPLRRRFMTACDYLPPPRTMRMIQ</sequence>
<evidence type="ECO:0000256" key="1">
    <source>
        <dbReference type="SAM" id="MobiDB-lite"/>
    </source>
</evidence>
<evidence type="ECO:0000259" key="2">
    <source>
        <dbReference type="Pfam" id="PF02720"/>
    </source>
</evidence>
<feature type="region of interest" description="Disordered" evidence="1">
    <location>
        <begin position="479"/>
        <end position="508"/>
    </location>
</feature>
<accession>A0A839QQZ7</accession>
<evidence type="ECO:0000313" key="3">
    <source>
        <dbReference type="EMBL" id="MBB3022734.1"/>
    </source>
</evidence>
<dbReference type="Proteomes" id="UP000568050">
    <property type="component" value="Unassembled WGS sequence"/>
</dbReference>
<reference evidence="3 4" key="1">
    <citation type="submission" date="2020-08" db="EMBL/GenBank/DDBJ databases">
        <title>Sequencing the genomes of 1000 actinobacteria strains.</title>
        <authorList>
            <person name="Klenk H.-P."/>
        </authorList>
    </citation>
    <scope>NUCLEOTIDE SEQUENCE [LARGE SCALE GENOMIC DNA]</scope>
    <source>
        <strain evidence="3 4">DSM 23040</strain>
    </source>
</reference>
<evidence type="ECO:0000313" key="4">
    <source>
        <dbReference type="Proteomes" id="UP000568050"/>
    </source>
</evidence>
<dbReference type="EMBL" id="JACHWP010000001">
    <property type="protein sequence ID" value="MBB3022734.1"/>
    <property type="molecule type" value="Genomic_DNA"/>
</dbReference>
<keyword evidence="4" id="KW-1185">Reference proteome</keyword>
<dbReference type="AlphaFoldDB" id="A0A839QQZ7"/>
<feature type="domain" description="DUF222" evidence="2">
    <location>
        <begin position="100"/>
        <end position="401"/>
    </location>
</feature>
<dbReference type="RefSeq" id="WP_183375016.1">
    <property type="nucleotide sequence ID" value="NZ_CBCSFZ010000004.1"/>
</dbReference>
<comment type="caution">
    <text evidence="3">The sequence shown here is derived from an EMBL/GenBank/DDBJ whole genome shotgun (WGS) entry which is preliminary data.</text>
</comment>
<proteinExistence type="predicted"/>
<name>A0A839QQZ7_9MICO</name>
<gene>
    <name evidence="3" type="ORF">FHX50_000982</name>
</gene>
<dbReference type="InterPro" id="IPR003870">
    <property type="entry name" value="DUF222"/>
</dbReference>
<organism evidence="3 4">
    <name type="scientific">Helcobacillus massiliensis</name>
    <dbReference type="NCBI Taxonomy" id="521392"/>
    <lineage>
        <taxon>Bacteria</taxon>
        <taxon>Bacillati</taxon>
        <taxon>Actinomycetota</taxon>
        <taxon>Actinomycetes</taxon>
        <taxon>Micrococcales</taxon>
        <taxon>Dermabacteraceae</taxon>
        <taxon>Helcobacillus</taxon>
    </lineage>
</organism>
<protein>
    <recommendedName>
        <fullName evidence="2">DUF222 domain-containing protein</fullName>
    </recommendedName>
</protein>
<dbReference type="Pfam" id="PF02720">
    <property type="entry name" value="DUF222"/>
    <property type="match status" value="1"/>
</dbReference>